<protein>
    <recommendedName>
        <fullName evidence="12">Acid phosphatase</fullName>
    </recommendedName>
</protein>
<keyword evidence="8" id="KW-0472">Membrane</keyword>
<keyword evidence="6" id="KW-0325">Glycoprotein</keyword>
<feature type="region of interest" description="Disordered" evidence="7">
    <location>
        <begin position="485"/>
        <end position="515"/>
    </location>
</feature>
<dbReference type="InParanoid" id="A9V819"/>
<dbReference type="SUPFAM" id="SSF53254">
    <property type="entry name" value="Phosphoglycerate mutase-like"/>
    <property type="match status" value="1"/>
</dbReference>
<dbReference type="OMA" id="PRDKKVW"/>
<feature type="compositionally biased region" description="Low complexity" evidence="7">
    <location>
        <begin position="394"/>
        <end position="409"/>
    </location>
</feature>
<evidence type="ECO:0000256" key="7">
    <source>
        <dbReference type="SAM" id="MobiDB-lite"/>
    </source>
</evidence>
<evidence type="ECO:0000256" key="9">
    <source>
        <dbReference type="SAM" id="SignalP"/>
    </source>
</evidence>
<dbReference type="eggNOG" id="KOG3720">
    <property type="taxonomic scope" value="Eukaryota"/>
</dbReference>
<feature type="transmembrane region" description="Helical" evidence="8">
    <location>
        <begin position="430"/>
        <end position="453"/>
    </location>
</feature>
<dbReference type="STRING" id="81824.A9V819"/>
<evidence type="ECO:0008006" key="12">
    <source>
        <dbReference type="Google" id="ProtNLM"/>
    </source>
</evidence>
<keyword evidence="3 9" id="KW-0732">Signal</keyword>
<dbReference type="Proteomes" id="UP000001357">
    <property type="component" value="Unassembled WGS sequence"/>
</dbReference>
<keyword evidence="5" id="KW-1015">Disulfide bond</keyword>
<dbReference type="FunCoup" id="A9V819">
    <property type="interactions" value="674"/>
</dbReference>
<dbReference type="GeneID" id="5894231"/>
<evidence type="ECO:0000256" key="1">
    <source>
        <dbReference type="ARBA" id="ARBA00000032"/>
    </source>
</evidence>
<keyword evidence="8" id="KW-1133">Transmembrane helix</keyword>
<dbReference type="InterPro" id="IPR029033">
    <property type="entry name" value="His_PPase_superfam"/>
</dbReference>
<evidence type="ECO:0000256" key="3">
    <source>
        <dbReference type="ARBA" id="ARBA00022729"/>
    </source>
</evidence>
<dbReference type="PANTHER" id="PTHR11567:SF211">
    <property type="entry name" value="PROSTATIC ACID PHOSPHATASE"/>
    <property type="match status" value="1"/>
</dbReference>
<name>A9V819_MONBE</name>
<dbReference type="RefSeq" id="XP_001748932.1">
    <property type="nucleotide sequence ID" value="XM_001748880.1"/>
</dbReference>
<evidence type="ECO:0000256" key="4">
    <source>
        <dbReference type="ARBA" id="ARBA00022801"/>
    </source>
</evidence>
<evidence type="ECO:0000256" key="2">
    <source>
        <dbReference type="ARBA" id="ARBA00005375"/>
    </source>
</evidence>
<feature type="signal peptide" evidence="9">
    <location>
        <begin position="1"/>
        <end position="22"/>
    </location>
</feature>
<dbReference type="EMBL" id="CH991567">
    <property type="protein sequence ID" value="EDQ86262.1"/>
    <property type="molecule type" value="Genomic_DNA"/>
</dbReference>
<organism evidence="10 11">
    <name type="scientific">Monosiga brevicollis</name>
    <name type="common">Choanoflagellate</name>
    <dbReference type="NCBI Taxonomy" id="81824"/>
    <lineage>
        <taxon>Eukaryota</taxon>
        <taxon>Choanoflagellata</taxon>
        <taxon>Craspedida</taxon>
        <taxon>Salpingoecidae</taxon>
        <taxon>Monosiga</taxon>
    </lineage>
</organism>
<dbReference type="GO" id="GO:0003993">
    <property type="term" value="F:acid phosphatase activity"/>
    <property type="evidence" value="ECO:0007669"/>
    <property type="project" value="UniProtKB-EC"/>
</dbReference>
<feature type="compositionally biased region" description="Polar residues" evidence="7">
    <location>
        <begin position="410"/>
        <end position="419"/>
    </location>
</feature>
<dbReference type="Gene3D" id="3.40.50.1240">
    <property type="entry name" value="Phosphoglycerate mutase-like"/>
    <property type="match status" value="1"/>
</dbReference>
<dbReference type="PROSITE" id="PS00778">
    <property type="entry name" value="HIS_ACID_PHOSPHAT_2"/>
    <property type="match status" value="1"/>
</dbReference>
<accession>A9V819</accession>
<dbReference type="PROSITE" id="PS00616">
    <property type="entry name" value="HIS_ACID_PHOSPHAT_1"/>
    <property type="match status" value="1"/>
</dbReference>
<evidence type="ECO:0000313" key="10">
    <source>
        <dbReference type="EMBL" id="EDQ86262.1"/>
    </source>
</evidence>
<gene>
    <name evidence="10" type="ORF">MONBRDRAFT_33870</name>
</gene>
<dbReference type="InterPro" id="IPR000560">
    <property type="entry name" value="His_Pase_clade-2"/>
</dbReference>
<dbReference type="CDD" id="cd07061">
    <property type="entry name" value="HP_HAP_like"/>
    <property type="match status" value="1"/>
</dbReference>
<dbReference type="GO" id="GO:0016791">
    <property type="term" value="F:phosphatase activity"/>
    <property type="evidence" value="ECO:0000318"/>
    <property type="project" value="GO_Central"/>
</dbReference>
<sequence>MSSLRRLAGLGLLLTALPLVLGELKLVQILFRHGDRTALRDLPGVSQPSDWPEGYGQLTALGMQMHYNVGAYFRKRYIQDLSFIDAAYNHEQIVVRSTDADRTLMSAQAQLAGWFPVETSVLGPPDILWRPVPVHTRPVEDDLLLRSWSQGVCPRYDQLEANWNQTQGWHDKNNQIVDPLACQAVHLPADQNCTVAQYLSALEPISQIAPLDLDSLWQISDTLLCRRMHNLSMPDYANHSDVGEASYSLLRSLEDWGMYAMFDSVPKRRLSGGPVLQELISNMQAALQDSSMPRVFLYSGHDTNLAAVLEALQTDHFRARAPPYASCLIVELHVEDDTPFVRIVFKNESAIDAPEHPGHTLTVKTCEHSDCPLSEFVKVMSPILPTDMTVDCQAATPSPTTRASSSTTTKNVPASTIDPTSADAANKRDLTVTAVVVAICLALAVAATFFILFRRRQRRMRTIGTNIKYTSRSLAAPLSVVDDDDEEEDVFSSNYPNAPAQRPGRASRNQSDAFA</sequence>
<comment type="catalytic activity">
    <reaction evidence="1">
        <text>a phosphate monoester + H2O = an alcohol + phosphate</text>
        <dbReference type="Rhea" id="RHEA:15017"/>
        <dbReference type="ChEBI" id="CHEBI:15377"/>
        <dbReference type="ChEBI" id="CHEBI:30879"/>
        <dbReference type="ChEBI" id="CHEBI:43474"/>
        <dbReference type="ChEBI" id="CHEBI:67140"/>
        <dbReference type="EC" id="3.1.3.2"/>
    </reaction>
</comment>
<reference evidence="10 11" key="1">
    <citation type="journal article" date="2008" name="Nature">
        <title>The genome of the choanoflagellate Monosiga brevicollis and the origin of metazoans.</title>
        <authorList>
            <consortium name="JGI Sequencing"/>
            <person name="King N."/>
            <person name="Westbrook M.J."/>
            <person name="Young S.L."/>
            <person name="Kuo A."/>
            <person name="Abedin M."/>
            <person name="Chapman J."/>
            <person name="Fairclough S."/>
            <person name="Hellsten U."/>
            <person name="Isogai Y."/>
            <person name="Letunic I."/>
            <person name="Marr M."/>
            <person name="Pincus D."/>
            <person name="Putnam N."/>
            <person name="Rokas A."/>
            <person name="Wright K.J."/>
            <person name="Zuzow R."/>
            <person name="Dirks W."/>
            <person name="Good M."/>
            <person name="Goodstein D."/>
            <person name="Lemons D."/>
            <person name="Li W."/>
            <person name="Lyons J.B."/>
            <person name="Morris A."/>
            <person name="Nichols S."/>
            <person name="Richter D.J."/>
            <person name="Salamov A."/>
            <person name="Bork P."/>
            <person name="Lim W.A."/>
            <person name="Manning G."/>
            <person name="Miller W.T."/>
            <person name="McGinnis W."/>
            <person name="Shapiro H."/>
            <person name="Tjian R."/>
            <person name="Grigoriev I.V."/>
            <person name="Rokhsar D."/>
        </authorList>
    </citation>
    <scope>NUCLEOTIDE SEQUENCE [LARGE SCALE GENOMIC DNA]</scope>
    <source>
        <strain evidence="11">MX1 / ATCC 50154</strain>
    </source>
</reference>
<feature type="region of interest" description="Disordered" evidence="7">
    <location>
        <begin position="393"/>
        <end position="421"/>
    </location>
</feature>
<keyword evidence="4" id="KW-0378">Hydrolase</keyword>
<evidence type="ECO:0000256" key="6">
    <source>
        <dbReference type="ARBA" id="ARBA00023180"/>
    </source>
</evidence>
<proteinExistence type="inferred from homology"/>
<keyword evidence="11" id="KW-1185">Reference proteome</keyword>
<dbReference type="InterPro" id="IPR033379">
    <property type="entry name" value="Acid_Pase_AS"/>
</dbReference>
<comment type="similarity">
    <text evidence="2">Belongs to the histidine acid phosphatase family.</text>
</comment>
<evidence type="ECO:0000313" key="11">
    <source>
        <dbReference type="Proteomes" id="UP000001357"/>
    </source>
</evidence>
<dbReference type="AlphaFoldDB" id="A9V819"/>
<dbReference type="InterPro" id="IPR050645">
    <property type="entry name" value="Histidine_acid_phosphatase"/>
</dbReference>
<feature type="chain" id="PRO_5002745375" description="Acid phosphatase" evidence="9">
    <location>
        <begin position="23"/>
        <end position="515"/>
    </location>
</feature>
<keyword evidence="8" id="KW-0812">Transmembrane</keyword>
<evidence type="ECO:0000256" key="5">
    <source>
        <dbReference type="ARBA" id="ARBA00023157"/>
    </source>
</evidence>
<dbReference type="PANTHER" id="PTHR11567">
    <property type="entry name" value="ACID PHOSPHATASE-RELATED"/>
    <property type="match status" value="1"/>
</dbReference>
<evidence type="ECO:0000256" key="8">
    <source>
        <dbReference type="SAM" id="Phobius"/>
    </source>
</evidence>
<dbReference type="KEGG" id="mbr:MONBRDRAFT_33870"/>
<dbReference type="Pfam" id="PF00328">
    <property type="entry name" value="His_Phos_2"/>
    <property type="match status" value="1"/>
</dbReference>